<organism evidence="3 4">
    <name type="scientific">Helianthus annuus</name>
    <name type="common">Common sunflower</name>
    <dbReference type="NCBI Taxonomy" id="4232"/>
    <lineage>
        <taxon>Eukaryota</taxon>
        <taxon>Viridiplantae</taxon>
        <taxon>Streptophyta</taxon>
        <taxon>Embryophyta</taxon>
        <taxon>Tracheophyta</taxon>
        <taxon>Spermatophyta</taxon>
        <taxon>Magnoliopsida</taxon>
        <taxon>eudicotyledons</taxon>
        <taxon>Gunneridae</taxon>
        <taxon>Pentapetalae</taxon>
        <taxon>asterids</taxon>
        <taxon>campanulids</taxon>
        <taxon>Asterales</taxon>
        <taxon>Asteraceae</taxon>
        <taxon>Asteroideae</taxon>
        <taxon>Heliantheae alliance</taxon>
        <taxon>Heliantheae</taxon>
        <taxon>Helianthus</taxon>
    </lineage>
</organism>
<dbReference type="Proteomes" id="UP000215914">
    <property type="component" value="Chromosome 8"/>
</dbReference>
<reference evidence="2" key="3">
    <citation type="submission" date="2020-06" db="EMBL/GenBank/DDBJ databases">
        <title>Helianthus annuus Genome sequencing and assembly Release 2.</title>
        <authorList>
            <person name="Gouzy J."/>
            <person name="Langlade N."/>
            <person name="Munos S."/>
        </authorList>
    </citation>
    <scope>NUCLEOTIDE SEQUENCE</scope>
    <source>
        <tissue evidence="2">Leaves</tissue>
    </source>
</reference>
<protein>
    <submittedName>
        <fullName evidence="3">Uncharacterized protein</fullName>
    </submittedName>
</protein>
<reference evidence="2 4" key="1">
    <citation type="journal article" date="2017" name="Nature">
        <title>The sunflower genome provides insights into oil metabolism, flowering and Asterid evolution.</title>
        <authorList>
            <person name="Badouin H."/>
            <person name="Gouzy J."/>
            <person name="Grassa C.J."/>
            <person name="Murat F."/>
            <person name="Staton S.E."/>
            <person name="Cottret L."/>
            <person name="Lelandais-Briere C."/>
            <person name="Owens G.L."/>
            <person name="Carrere S."/>
            <person name="Mayjonade B."/>
            <person name="Legrand L."/>
            <person name="Gill N."/>
            <person name="Kane N.C."/>
            <person name="Bowers J.E."/>
            <person name="Hubner S."/>
            <person name="Bellec A."/>
            <person name="Berard A."/>
            <person name="Berges H."/>
            <person name="Blanchet N."/>
            <person name="Boniface M.C."/>
            <person name="Brunel D."/>
            <person name="Catrice O."/>
            <person name="Chaidir N."/>
            <person name="Claudel C."/>
            <person name="Donnadieu C."/>
            <person name="Faraut T."/>
            <person name="Fievet G."/>
            <person name="Helmstetter N."/>
            <person name="King M."/>
            <person name="Knapp S.J."/>
            <person name="Lai Z."/>
            <person name="Le Paslier M.C."/>
            <person name="Lippi Y."/>
            <person name="Lorenzon L."/>
            <person name="Mandel J.R."/>
            <person name="Marage G."/>
            <person name="Marchand G."/>
            <person name="Marquand E."/>
            <person name="Bret-Mestries E."/>
            <person name="Morien E."/>
            <person name="Nambeesan S."/>
            <person name="Nguyen T."/>
            <person name="Pegot-Espagnet P."/>
            <person name="Pouilly N."/>
            <person name="Raftis F."/>
            <person name="Sallet E."/>
            <person name="Schiex T."/>
            <person name="Thomas J."/>
            <person name="Vandecasteele C."/>
            <person name="Vares D."/>
            <person name="Vear F."/>
            <person name="Vautrin S."/>
            <person name="Crespi M."/>
            <person name="Mangin B."/>
            <person name="Burke J.M."/>
            <person name="Salse J."/>
            <person name="Munos S."/>
            <person name="Vincourt P."/>
            <person name="Rieseberg L.H."/>
            <person name="Langlade N.B."/>
        </authorList>
    </citation>
    <scope>NUCLEOTIDE SEQUENCE [LARGE SCALE GENOMIC DNA]</scope>
    <source>
        <strain evidence="4">cv. SF193</strain>
        <tissue evidence="2">Leaves</tissue>
    </source>
</reference>
<evidence type="ECO:0000313" key="4">
    <source>
        <dbReference type="Proteomes" id="UP000215914"/>
    </source>
</evidence>
<dbReference type="EMBL" id="MNCJ02000323">
    <property type="protein sequence ID" value="KAF5794149.1"/>
    <property type="molecule type" value="Genomic_DNA"/>
</dbReference>
<dbReference type="Gramene" id="mRNA:HanXRQr2_Chr08g0324851">
    <property type="protein sequence ID" value="mRNA:HanXRQr2_Chr08g0324851"/>
    <property type="gene ID" value="HanXRQr2_Chr08g0324851"/>
</dbReference>
<proteinExistence type="predicted"/>
<evidence type="ECO:0000313" key="2">
    <source>
        <dbReference type="EMBL" id="KAF5794149.1"/>
    </source>
</evidence>
<name>A0A251U5S1_HELAN</name>
<evidence type="ECO:0000256" key="1">
    <source>
        <dbReference type="SAM" id="MobiDB-lite"/>
    </source>
</evidence>
<sequence>MASLKIAKPANNLGASNFEELIASRKLGIFEISNASLEPGKLENNFKAFIFEESLATMKIKKPVKEVAKPSAPKPHASKAKPKKPEQLREPKKKTSDVKSSAKPKK</sequence>
<feature type="region of interest" description="Disordered" evidence="1">
    <location>
        <begin position="66"/>
        <end position="106"/>
    </location>
</feature>
<dbReference type="InParanoid" id="A0A251U5S1"/>
<keyword evidence="4" id="KW-1185">Reference proteome</keyword>
<accession>A0A251U5S1</accession>
<dbReference type="AlphaFoldDB" id="A0A251U5S1"/>
<gene>
    <name evidence="3" type="ORF">HannXRQ_Chr08g0214481</name>
    <name evidence="2" type="ORF">HanXRQr2_Chr08g0324851</name>
</gene>
<reference evidence="3" key="2">
    <citation type="submission" date="2017-02" db="EMBL/GenBank/DDBJ databases">
        <title>Sunflower complete genome.</title>
        <authorList>
            <person name="Langlade N."/>
            <person name="Munos S."/>
        </authorList>
    </citation>
    <scope>NUCLEOTIDE SEQUENCE [LARGE SCALE GENOMIC DNA]</scope>
    <source>
        <tissue evidence="3">Leaves</tissue>
    </source>
</reference>
<dbReference type="EMBL" id="CM007897">
    <property type="protein sequence ID" value="OTG17651.1"/>
    <property type="molecule type" value="Genomic_DNA"/>
</dbReference>
<evidence type="ECO:0000313" key="3">
    <source>
        <dbReference type="EMBL" id="OTG17651.1"/>
    </source>
</evidence>
<feature type="compositionally biased region" description="Basic and acidic residues" evidence="1">
    <location>
        <begin position="83"/>
        <end position="97"/>
    </location>
</feature>